<feature type="signal peptide" evidence="8">
    <location>
        <begin position="1"/>
        <end position="21"/>
    </location>
</feature>
<evidence type="ECO:0000256" key="2">
    <source>
        <dbReference type="ARBA" id="ARBA00022487"/>
    </source>
</evidence>
<accession>A0A318ZMC2</accession>
<dbReference type="PANTHER" id="PTHR33938">
    <property type="entry name" value="FERULOYL ESTERASE B-RELATED"/>
    <property type="match status" value="1"/>
</dbReference>
<feature type="chain" id="PRO_5016189273" description="Carboxylic ester hydrolase" evidence="8">
    <location>
        <begin position="22"/>
        <end position="589"/>
    </location>
</feature>
<dbReference type="SUPFAM" id="SSF53474">
    <property type="entry name" value="alpha/beta-Hydrolases"/>
    <property type="match status" value="1"/>
</dbReference>
<dbReference type="GO" id="GO:0046872">
    <property type="term" value="F:metal ion binding"/>
    <property type="evidence" value="ECO:0007669"/>
    <property type="project" value="UniProtKB-KW"/>
</dbReference>
<dbReference type="RefSeq" id="XP_025431575.1">
    <property type="nucleotide sequence ID" value="XM_025578542.1"/>
</dbReference>
<evidence type="ECO:0000256" key="1">
    <source>
        <dbReference type="ARBA" id="ARBA00006249"/>
    </source>
</evidence>
<evidence type="ECO:0000313" key="9">
    <source>
        <dbReference type="EMBL" id="PYH45593.1"/>
    </source>
</evidence>
<keyword evidence="10" id="KW-1185">Reference proteome</keyword>
<keyword evidence="5 8" id="KW-0378">Hydrolase</keyword>
<dbReference type="GeneID" id="37079771"/>
<evidence type="ECO:0000313" key="10">
    <source>
        <dbReference type="Proteomes" id="UP000248349"/>
    </source>
</evidence>
<protein>
    <recommendedName>
        <fullName evidence="8">Carboxylic ester hydrolase</fullName>
        <ecNumber evidence="8">3.1.1.-</ecNumber>
    </recommendedName>
</protein>
<proteinExistence type="inferred from homology"/>
<evidence type="ECO:0000256" key="8">
    <source>
        <dbReference type="RuleBase" id="RU361238"/>
    </source>
</evidence>
<dbReference type="Pfam" id="PF07519">
    <property type="entry name" value="Tannase"/>
    <property type="match status" value="1"/>
</dbReference>
<evidence type="ECO:0000256" key="3">
    <source>
        <dbReference type="ARBA" id="ARBA00022723"/>
    </source>
</evidence>
<dbReference type="PANTHER" id="PTHR33938:SF16">
    <property type="entry name" value="CARBOXYLIC ESTER HYDROLASE"/>
    <property type="match status" value="1"/>
</dbReference>
<organism evidence="9 10">
    <name type="scientific">Aspergillus saccharolyticus JOP 1030-1</name>
    <dbReference type="NCBI Taxonomy" id="1450539"/>
    <lineage>
        <taxon>Eukaryota</taxon>
        <taxon>Fungi</taxon>
        <taxon>Dikarya</taxon>
        <taxon>Ascomycota</taxon>
        <taxon>Pezizomycotina</taxon>
        <taxon>Eurotiomycetes</taxon>
        <taxon>Eurotiomycetidae</taxon>
        <taxon>Eurotiales</taxon>
        <taxon>Aspergillaceae</taxon>
        <taxon>Aspergillus</taxon>
        <taxon>Aspergillus subgen. Circumdati</taxon>
    </lineage>
</organism>
<name>A0A318ZMC2_9EURO</name>
<dbReference type="OrthoDB" id="3039123at2759"/>
<evidence type="ECO:0000256" key="4">
    <source>
        <dbReference type="ARBA" id="ARBA00022729"/>
    </source>
</evidence>
<keyword evidence="6" id="KW-0106">Calcium</keyword>
<dbReference type="InterPro" id="IPR029058">
    <property type="entry name" value="AB_hydrolase_fold"/>
</dbReference>
<keyword evidence="7" id="KW-1015">Disulfide bond</keyword>
<dbReference type="EMBL" id="KZ821231">
    <property type="protein sequence ID" value="PYH45593.1"/>
    <property type="molecule type" value="Genomic_DNA"/>
</dbReference>
<dbReference type="AlphaFoldDB" id="A0A318ZMC2"/>
<keyword evidence="3" id="KW-0479">Metal-binding</keyword>
<keyword evidence="4 8" id="KW-0732">Signal</keyword>
<dbReference type="GO" id="GO:0030600">
    <property type="term" value="F:feruloyl esterase activity"/>
    <property type="evidence" value="ECO:0007669"/>
    <property type="project" value="UniProtKB-ARBA"/>
</dbReference>
<sequence length="589" mass="64032">MIPTNMRTLFTFAAALGTAHAAGLGDICTDAYIKAALPADGTFEGISMIPSSVATTSHTNVSISSSNFFPAATISYCGVTFNYTHVGRDDRVALTYWLPAPADFQNRFLTTGGEAYEINEGSGTSGSLPGGVMYGAVSGLTDGGFNGQSFDDVFLLANGTVDWQNTFMFGYQGIHEMMAIGRELTRNVYNTGDDKVYTYYQSCSEGGREGWSQAQRYGFDYDGIIVGAPAFRFAHQQINHLVPNVVEQTMNYYPPPCELELIVNATIAACDSLDGRADGVIARSDLCKLHFDYTSLIGAPYYCAASSGGGGLGLGFSKRQSMGTTPAQNGTVTAEAVQLVETLLAGLKDSQGRQAYLYFQPGADFDDAETTYDSTTDSWGLSIDGNGGEFVAKFLNLQEASSITSLDNVTYDTIRDWMQMGWTMYEDTLMTHNPDLSVLQQSGGKVLHFHGEQDPSVPTASSVHYYEAVRKIMFPNKSLHAGAAALGEFYRLYLVPGMAHCGTNSEQPNGPFPQTNLAVMIDWVENGVVPVTLNATVLQGDNEGEHQEICAWPLRPLWSNNGTTMECVFDQASYDTWIYDFDAYKLPLY</sequence>
<reference evidence="9 10" key="1">
    <citation type="submission" date="2016-12" db="EMBL/GenBank/DDBJ databases">
        <title>The genomes of Aspergillus section Nigri reveals drivers in fungal speciation.</title>
        <authorList>
            <consortium name="DOE Joint Genome Institute"/>
            <person name="Vesth T.C."/>
            <person name="Nybo J."/>
            <person name="Theobald S."/>
            <person name="Brandl J."/>
            <person name="Frisvad J.C."/>
            <person name="Nielsen K.F."/>
            <person name="Lyhne E.K."/>
            <person name="Kogle M.E."/>
            <person name="Kuo A."/>
            <person name="Riley R."/>
            <person name="Clum A."/>
            <person name="Nolan M."/>
            <person name="Lipzen A."/>
            <person name="Salamov A."/>
            <person name="Henrissat B."/>
            <person name="Wiebenga A."/>
            <person name="De Vries R.P."/>
            <person name="Grigoriev I.V."/>
            <person name="Mortensen U.H."/>
            <person name="Andersen M.R."/>
            <person name="Baker S.E."/>
        </authorList>
    </citation>
    <scope>NUCLEOTIDE SEQUENCE [LARGE SCALE GENOMIC DNA]</scope>
    <source>
        <strain evidence="9 10">JOP 1030-1</strain>
    </source>
</reference>
<evidence type="ECO:0000256" key="6">
    <source>
        <dbReference type="ARBA" id="ARBA00022837"/>
    </source>
</evidence>
<comment type="similarity">
    <text evidence="1 8">Belongs to the tannase family.</text>
</comment>
<dbReference type="EC" id="3.1.1.-" evidence="8"/>
<evidence type="ECO:0000256" key="7">
    <source>
        <dbReference type="ARBA" id="ARBA00023157"/>
    </source>
</evidence>
<dbReference type="InterPro" id="IPR011118">
    <property type="entry name" value="Tannase/feruloyl_esterase"/>
</dbReference>
<dbReference type="Proteomes" id="UP000248349">
    <property type="component" value="Unassembled WGS sequence"/>
</dbReference>
<evidence type="ECO:0000256" key="5">
    <source>
        <dbReference type="ARBA" id="ARBA00022801"/>
    </source>
</evidence>
<gene>
    <name evidence="9" type="ORF">BP01DRAFT_398575</name>
</gene>
<keyword evidence="2" id="KW-0719">Serine esterase</keyword>